<dbReference type="AlphaFoldDB" id="A0AAW1TLZ1"/>
<evidence type="ECO:0000256" key="1">
    <source>
        <dbReference type="ARBA" id="ARBA00022741"/>
    </source>
</evidence>
<dbReference type="EMBL" id="JARQZJ010000005">
    <property type="protein sequence ID" value="KAK9871208.1"/>
    <property type="molecule type" value="Genomic_DNA"/>
</dbReference>
<evidence type="ECO:0000313" key="4">
    <source>
        <dbReference type="EMBL" id="KAK9871208.1"/>
    </source>
</evidence>
<keyword evidence="2" id="KW-0378">Hydrolase</keyword>
<keyword evidence="3" id="KW-0067">ATP-binding</keyword>
<keyword evidence="5" id="KW-1185">Reference proteome</keyword>
<organism evidence="4 5">
    <name type="scientific">Henosepilachna vigintioctopunctata</name>
    <dbReference type="NCBI Taxonomy" id="420089"/>
    <lineage>
        <taxon>Eukaryota</taxon>
        <taxon>Metazoa</taxon>
        <taxon>Ecdysozoa</taxon>
        <taxon>Arthropoda</taxon>
        <taxon>Hexapoda</taxon>
        <taxon>Insecta</taxon>
        <taxon>Pterygota</taxon>
        <taxon>Neoptera</taxon>
        <taxon>Endopterygota</taxon>
        <taxon>Coleoptera</taxon>
        <taxon>Polyphaga</taxon>
        <taxon>Cucujiformia</taxon>
        <taxon>Coccinelloidea</taxon>
        <taxon>Coccinellidae</taxon>
        <taxon>Epilachninae</taxon>
        <taxon>Epilachnini</taxon>
        <taxon>Henosepilachna</taxon>
    </lineage>
</organism>
<accession>A0AAW1TLZ1</accession>
<dbReference type="InterPro" id="IPR027417">
    <property type="entry name" value="P-loop_NTPase"/>
</dbReference>
<sequence>MLICLTGAPGIGKTTIIKKLVQYLKDSFVDVGGFFTEEVRNAEGYREGFDIVTVSNQRGILARKSGIKSRLKVGAYSVDIGQFEGLALPSFNDPQRVMIIDEVGKMELFSTSFKEAIENLLNSVDISIVATLPLKSNDPFINHLKKESKMLIHVTQANRDNLLPKIIEQVHIK</sequence>
<proteinExistence type="predicted"/>
<evidence type="ECO:0000256" key="2">
    <source>
        <dbReference type="ARBA" id="ARBA00022801"/>
    </source>
</evidence>
<dbReference type="InterPro" id="IPR004948">
    <property type="entry name" value="Nuc-triphosphatase_THEP1"/>
</dbReference>
<reference evidence="4 5" key="1">
    <citation type="submission" date="2023-03" db="EMBL/GenBank/DDBJ databases">
        <title>Genome insight into feeding habits of ladybird beetles.</title>
        <authorList>
            <person name="Li H.-S."/>
            <person name="Huang Y.-H."/>
            <person name="Pang H."/>
        </authorList>
    </citation>
    <scope>NUCLEOTIDE SEQUENCE [LARGE SCALE GENOMIC DNA]</scope>
    <source>
        <strain evidence="4">SYSU_2023b</strain>
        <tissue evidence="4">Whole body</tissue>
    </source>
</reference>
<gene>
    <name evidence="4" type="ORF">WA026_011487</name>
</gene>
<dbReference type="Proteomes" id="UP001431783">
    <property type="component" value="Unassembled WGS sequence"/>
</dbReference>
<protein>
    <submittedName>
        <fullName evidence="4">Uncharacterized protein</fullName>
    </submittedName>
</protein>
<name>A0AAW1TLZ1_9CUCU</name>
<dbReference type="GO" id="GO:0017111">
    <property type="term" value="F:ribonucleoside triphosphate phosphatase activity"/>
    <property type="evidence" value="ECO:0007669"/>
    <property type="project" value="InterPro"/>
</dbReference>
<evidence type="ECO:0000256" key="3">
    <source>
        <dbReference type="ARBA" id="ARBA00022840"/>
    </source>
</evidence>
<evidence type="ECO:0000313" key="5">
    <source>
        <dbReference type="Proteomes" id="UP001431783"/>
    </source>
</evidence>
<dbReference type="GO" id="GO:0005524">
    <property type="term" value="F:ATP binding"/>
    <property type="evidence" value="ECO:0007669"/>
    <property type="project" value="UniProtKB-KW"/>
</dbReference>
<keyword evidence="1" id="KW-0547">Nucleotide-binding</keyword>
<dbReference type="Pfam" id="PF03266">
    <property type="entry name" value="NTPase_1"/>
    <property type="match status" value="1"/>
</dbReference>
<dbReference type="PANTHER" id="PTHR43146:SF1">
    <property type="entry name" value="CANCER-RELATED NUCLEOSIDE-TRIPHOSPHATASE"/>
    <property type="match status" value="1"/>
</dbReference>
<comment type="caution">
    <text evidence="4">The sequence shown here is derived from an EMBL/GenBank/DDBJ whole genome shotgun (WGS) entry which is preliminary data.</text>
</comment>
<dbReference type="Gene3D" id="3.40.50.300">
    <property type="entry name" value="P-loop containing nucleotide triphosphate hydrolases"/>
    <property type="match status" value="1"/>
</dbReference>
<dbReference type="PANTHER" id="PTHR43146">
    <property type="entry name" value="CANCER-RELATED NUCLEOSIDE-TRIPHOSPHATASE"/>
    <property type="match status" value="1"/>
</dbReference>
<dbReference type="SUPFAM" id="SSF52540">
    <property type="entry name" value="P-loop containing nucleoside triphosphate hydrolases"/>
    <property type="match status" value="1"/>
</dbReference>